<sequence length="67" mass="6027">MTPILCCVATVGLGSGALDISGGGGGGGGAIDGFGGGGGGGGGGATSADEGVKAPEFSFLSFSEILF</sequence>
<keyword evidence="2" id="KW-1185">Reference proteome</keyword>
<proteinExistence type="predicted"/>
<dbReference type="EMBL" id="BJXJ01000023">
    <property type="protein sequence ID" value="GEM76326.1"/>
    <property type="molecule type" value="Genomic_DNA"/>
</dbReference>
<evidence type="ECO:0000313" key="2">
    <source>
        <dbReference type="Proteomes" id="UP000321922"/>
    </source>
</evidence>
<reference evidence="1 2" key="1">
    <citation type="submission" date="2019-07" db="EMBL/GenBank/DDBJ databases">
        <title>Whole genome shotgun sequence of Vibrio sagamiensis NBRC 104589.</title>
        <authorList>
            <person name="Hosoyama A."/>
            <person name="Uohara A."/>
            <person name="Ohji S."/>
            <person name="Ichikawa N."/>
        </authorList>
    </citation>
    <scope>NUCLEOTIDE SEQUENCE [LARGE SCALE GENOMIC DNA]</scope>
    <source>
        <strain evidence="1 2">NBRC 104589</strain>
    </source>
</reference>
<name>A0A511QGP6_9VIBR</name>
<evidence type="ECO:0000313" key="1">
    <source>
        <dbReference type="EMBL" id="GEM76326.1"/>
    </source>
</evidence>
<organism evidence="1 2">
    <name type="scientific">Vibrio sagamiensis NBRC 104589</name>
    <dbReference type="NCBI Taxonomy" id="1219064"/>
    <lineage>
        <taxon>Bacteria</taxon>
        <taxon>Pseudomonadati</taxon>
        <taxon>Pseudomonadota</taxon>
        <taxon>Gammaproteobacteria</taxon>
        <taxon>Vibrionales</taxon>
        <taxon>Vibrionaceae</taxon>
        <taxon>Vibrio</taxon>
    </lineage>
</organism>
<dbReference type="AlphaFoldDB" id="A0A511QGP6"/>
<accession>A0A511QGP6</accession>
<gene>
    <name evidence="1" type="ORF">VSA01S_24380</name>
</gene>
<protein>
    <submittedName>
        <fullName evidence="1">Uncharacterized protein</fullName>
    </submittedName>
</protein>
<comment type="caution">
    <text evidence="1">The sequence shown here is derived from an EMBL/GenBank/DDBJ whole genome shotgun (WGS) entry which is preliminary data.</text>
</comment>
<dbReference type="Proteomes" id="UP000321922">
    <property type="component" value="Unassembled WGS sequence"/>
</dbReference>